<dbReference type="EMBL" id="CP043641">
    <property type="protein sequence ID" value="QNE36380.1"/>
    <property type="molecule type" value="Genomic_DNA"/>
</dbReference>
<dbReference type="PRINTS" id="PR00743">
    <property type="entry name" value="GLHYDRLASE36"/>
</dbReference>
<dbReference type="CDD" id="cd14791">
    <property type="entry name" value="GH36"/>
    <property type="match status" value="1"/>
</dbReference>
<dbReference type="KEGG" id="lse:F1C12_15510"/>
<dbReference type="PANTHER" id="PTHR43053">
    <property type="entry name" value="GLYCOSIDASE FAMILY 31"/>
    <property type="match status" value="1"/>
</dbReference>
<dbReference type="GO" id="GO:0004557">
    <property type="term" value="F:alpha-galactosidase activity"/>
    <property type="evidence" value="ECO:0007669"/>
    <property type="project" value="InterPro"/>
</dbReference>
<dbReference type="GO" id="GO:0016052">
    <property type="term" value="P:carbohydrate catabolic process"/>
    <property type="evidence" value="ECO:0007669"/>
    <property type="project" value="InterPro"/>
</dbReference>
<dbReference type="Gene3D" id="3.20.20.70">
    <property type="entry name" value="Aldolase class I"/>
    <property type="match status" value="1"/>
</dbReference>
<dbReference type="Proteomes" id="UP000515511">
    <property type="component" value="Chromosome"/>
</dbReference>
<dbReference type="InterPro" id="IPR017853">
    <property type="entry name" value="GH"/>
</dbReference>
<proteinExistence type="predicted"/>
<dbReference type="InterPro" id="IPR038417">
    <property type="entry name" value="Alpga-gal_N_sf"/>
</dbReference>
<gene>
    <name evidence="4" type="ORF">F1C12_15510</name>
</gene>
<dbReference type="Pfam" id="PF02065">
    <property type="entry name" value="Melibiase"/>
    <property type="match status" value="1"/>
</dbReference>
<dbReference type="InterPro" id="IPR013785">
    <property type="entry name" value="Aldolase_TIM"/>
</dbReference>
<accession>A0A7G6YD15</accession>
<dbReference type="InterPro" id="IPR002252">
    <property type="entry name" value="Glyco_hydro_36"/>
</dbReference>
<dbReference type="PANTHER" id="PTHR43053:SF3">
    <property type="entry name" value="ALPHA-GALACTOSIDASE C-RELATED"/>
    <property type="match status" value="1"/>
</dbReference>
<evidence type="ECO:0000256" key="2">
    <source>
        <dbReference type="ARBA" id="ARBA00023295"/>
    </source>
</evidence>
<protein>
    <submittedName>
        <fullName evidence="4">Alpha-galactosidase</fullName>
    </submittedName>
</protein>
<dbReference type="AlphaFoldDB" id="A0A7G6YD15"/>
<evidence type="ECO:0000256" key="3">
    <source>
        <dbReference type="SAM" id="MobiDB-lite"/>
    </source>
</evidence>
<reference evidence="5" key="1">
    <citation type="submission" date="2019-09" db="EMBL/GenBank/DDBJ databases">
        <title>Antimicrobial potential of Antarctic Bacteria.</title>
        <authorList>
            <person name="Benaud N."/>
            <person name="Edwards R.J."/>
            <person name="Ferrari B.C."/>
        </authorList>
    </citation>
    <scope>NUCLEOTIDE SEQUENCE [LARGE SCALE GENOMIC DNA]</scope>
    <source>
        <strain evidence="5">INR9</strain>
    </source>
</reference>
<evidence type="ECO:0000313" key="4">
    <source>
        <dbReference type="EMBL" id="QNE36380.1"/>
    </source>
</evidence>
<dbReference type="SUPFAM" id="SSF51445">
    <property type="entry name" value="(Trans)glycosidases"/>
    <property type="match status" value="1"/>
</dbReference>
<dbReference type="Gene3D" id="2.70.98.60">
    <property type="entry name" value="alpha-galactosidase from lactobacil brevis"/>
    <property type="match status" value="1"/>
</dbReference>
<keyword evidence="2" id="KW-0326">Glycosidase</keyword>
<organism evidence="4 5">
    <name type="scientific">Leifsonia shinshuensis</name>
    <dbReference type="NCBI Taxonomy" id="150026"/>
    <lineage>
        <taxon>Bacteria</taxon>
        <taxon>Bacillati</taxon>
        <taxon>Actinomycetota</taxon>
        <taxon>Actinomycetes</taxon>
        <taxon>Micrococcales</taxon>
        <taxon>Microbacteriaceae</taxon>
        <taxon>Leifsonia</taxon>
    </lineage>
</organism>
<feature type="region of interest" description="Disordered" evidence="3">
    <location>
        <begin position="709"/>
        <end position="729"/>
    </location>
</feature>
<evidence type="ECO:0000313" key="5">
    <source>
        <dbReference type="Proteomes" id="UP000515511"/>
    </source>
</evidence>
<dbReference type="RefSeq" id="WP_185275815.1">
    <property type="nucleotide sequence ID" value="NZ_CP043641.1"/>
</dbReference>
<dbReference type="InterPro" id="IPR050985">
    <property type="entry name" value="Alpha-glycosidase_related"/>
</dbReference>
<keyword evidence="1" id="KW-0378">Hydrolase</keyword>
<name>A0A7G6YD15_9MICO</name>
<sequence length="729" mass="79273">MTDRLSWGNGTLTVELEWSADSAPRVAAWTASGIRLEMPSGLPLVDVLTVCHGHSLANDRLVHTVIGHESRYTGHEERATAAGRELRLGMRHPGTGLEIELLLQLPDGLAVLRSSVTVVNRGGDELVLRSIPSLALYLGGDASSSIRDWDVHHALSDWLGEGRWITEPLNGVRFPRLEQHLTNHNPRGEFSVTSTGTWSTGKHLPVAAVGSGRLGAAWAWQIEHNGAWRWEIGEDTASGYLALSGPTDTDHQWTQTLRPGDTFRTVPVAIALASDFTAAIAQLTAYRRGARRDHPDNTAMPVVFNDYMNTLNGDPTTDKLLPLIDAAAAVGAEIFCIDAGWYDDSGEWWDTVGEWTPSTTRFPGGLGEVIDRIRDAGMVPGLWLEPEVIGVNSPMADRLPDEAFLQRNGKRVVEHHRYHLDLRHPAARAHLDEVVDRLVHDFGVGFFKLDYNINPGPGTDLDADSVGAGLLAHNRAHLDWLEGVLDRHPALVLENCGSGAMRADFAMLARLQMQSTSDQQDFLKYPPIAAAAPASILPEQAASWAYPQPEMTEEEAAFCLATGLLGRFYVSGHLGRMDRRRLDLVADAVAVAKSLRGDLLASTPFWPLGIPTWDAPWTALGLAVDGEGPDASAEPETALLTVWNREPSAGPVELDLRRFAGADLTVTTIFPRSLPEWSTHWDAETGRLRVAGPADEAGARVLRLQAAGRTAPGAASATATHSATRTQWR</sequence>
<evidence type="ECO:0000256" key="1">
    <source>
        <dbReference type="ARBA" id="ARBA00022801"/>
    </source>
</evidence>